<keyword evidence="2" id="KW-0813">Transport</keyword>
<dbReference type="EMBL" id="BMJB01000003">
    <property type="protein sequence ID" value="GGA79335.1"/>
    <property type="molecule type" value="Genomic_DNA"/>
</dbReference>
<keyword evidence="12" id="KW-1185">Reference proteome</keyword>
<organism evidence="11 12">
    <name type="scientific">Edaphobacter acidisoli</name>
    <dbReference type="NCBI Taxonomy" id="2040573"/>
    <lineage>
        <taxon>Bacteria</taxon>
        <taxon>Pseudomonadati</taxon>
        <taxon>Acidobacteriota</taxon>
        <taxon>Terriglobia</taxon>
        <taxon>Terriglobales</taxon>
        <taxon>Acidobacteriaceae</taxon>
        <taxon>Edaphobacter</taxon>
    </lineage>
</organism>
<evidence type="ECO:0000313" key="12">
    <source>
        <dbReference type="Proteomes" id="UP000648801"/>
    </source>
</evidence>
<comment type="subcellular location">
    <subcellularLocation>
        <location evidence="1">Cell outer membrane</location>
        <topology evidence="1">Multi-pass membrane protein</topology>
    </subcellularLocation>
</comment>
<evidence type="ECO:0000256" key="3">
    <source>
        <dbReference type="ARBA" id="ARBA00022452"/>
    </source>
</evidence>
<dbReference type="Gene3D" id="2.60.40.1120">
    <property type="entry name" value="Carboxypeptidase-like, regulatory domain"/>
    <property type="match status" value="1"/>
</dbReference>
<dbReference type="PANTHER" id="PTHR30069:SF29">
    <property type="entry name" value="HEMOGLOBIN AND HEMOGLOBIN-HAPTOGLOBIN-BINDING PROTEIN 1-RELATED"/>
    <property type="match status" value="1"/>
</dbReference>
<dbReference type="Proteomes" id="UP000648801">
    <property type="component" value="Unassembled WGS sequence"/>
</dbReference>
<name>A0A916S385_9BACT</name>
<evidence type="ECO:0000259" key="10">
    <source>
        <dbReference type="Pfam" id="PF25183"/>
    </source>
</evidence>
<dbReference type="RefSeq" id="WP_188760647.1">
    <property type="nucleotide sequence ID" value="NZ_BMJB01000003.1"/>
</dbReference>
<accession>A0A916S385</accession>
<dbReference type="InterPro" id="IPR039426">
    <property type="entry name" value="TonB-dep_rcpt-like"/>
</dbReference>
<sequence>MKSSFVVAVAAVAFALTSAHAQVPCHGTRISGMVQDSTMATIPGAQLELDHSAAETSGGDGRFVFPCVAAGKHELIVTMDGFANRSVTFTAPHGSPLDVVLKVATVETQVDVSGTDSAATDTNSSGPTQTISGSRLASLADDPDDLQRELQQLAAALGGNPANTTIAVDGFQDSSALPPKSSIAYIQVNPDQFSAQYREPPFEGGRVEVYTKPGQKAYHGALFMTNGSPWENARDPFSVSKAPLGKQRYGFELTGPVRKTGSDFALTLEHRSIDNFAVVNAVTGFDAEGNAVSTIANVASPQRLWLATARLDWQLGAKNTFITSYSANVNHLVNVGVGGLSLAENGYDAQKYEHMFRVSDVTTASAHLMHEARVSFRWDGETDTPNSTATQVQVAGAFTGGGATIGAQRLSEFQIEADDDAILTMKNHTLKAGVQFFMNDEHQKLTSNFNGTYIFGSLQDYIAGTPTAFTNVAGTPDVSFTLVRDALFVQDDWKLQHGVQISAGLRYYLQNNPALYNSITPRLGILWSPTKKGTWTLHAHAGMFAGQYSPGTYAEMLREDGIHRITSTVYNPVYGDPFLGATPIHSLRVFSPHITNLTWAAENIGGTRTLPHGFNVSADYYIGRIWNYTRSNNINAPLNGDPFGPRPGVANVNILQMQNSGQGRVNAEFFGIEQHTLKHVQFFMGAVRVDLIDDTDDNEFFTPQNAYSNAGELAHRSGQNEWNFFGNATFKLPEKIELSTNVNGGAEGRYNITTGFDNNGDGNFNDRPEYAAPGTPGAISTPYGLLVASGGIGVFPRNEGVMPTRVYLDMNVQRAFPLTRKQKAEHKQTLTANVRSSNVLNHMNVTGVGGVLGSPLFGRPYAADNGRRVEAGLRYSF</sequence>
<dbReference type="GO" id="GO:0015344">
    <property type="term" value="F:siderophore uptake transmembrane transporter activity"/>
    <property type="evidence" value="ECO:0007669"/>
    <property type="project" value="TreeGrafter"/>
</dbReference>
<dbReference type="InterPro" id="IPR036942">
    <property type="entry name" value="Beta-barrel_TonB_sf"/>
</dbReference>
<feature type="region of interest" description="Disordered" evidence="8">
    <location>
        <begin position="113"/>
        <end position="135"/>
    </location>
</feature>
<dbReference type="GO" id="GO:0044718">
    <property type="term" value="P:siderophore transmembrane transport"/>
    <property type="evidence" value="ECO:0007669"/>
    <property type="project" value="TreeGrafter"/>
</dbReference>
<reference evidence="11" key="2">
    <citation type="submission" date="2020-09" db="EMBL/GenBank/DDBJ databases">
        <authorList>
            <person name="Sun Q."/>
            <person name="Zhou Y."/>
        </authorList>
    </citation>
    <scope>NUCLEOTIDE SEQUENCE</scope>
    <source>
        <strain evidence="11">CGMCC 1.15447</strain>
    </source>
</reference>
<gene>
    <name evidence="11" type="ORF">GCM10011507_33230</name>
</gene>
<proteinExistence type="predicted"/>
<evidence type="ECO:0000256" key="9">
    <source>
        <dbReference type="SAM" id="SignalP"/>
    </source>
</evidence>
<dbReference type="Pfam" id="PF13620">
    <property type="entry name" value="CarboxypepD_reg"/>
    <property type="match status" value="1"/>
</dbReference>
<feature type="signal peptide" evidence="9">
    <location>
        <begin position="1"/>
        <end position="21"/>
    </location>
</feature>
<keyword evidence="7" id="KW-0998">Cell outer membrane</keyword>
<evidence type="ECO:0000256" key="5">
    <source>
        <dbReference type="ARBA" id="ARBA00022729"/>
    </source>
</evidence>
<evidence type="ECO:0000256" key="4">
    <source>
        <dbReference type="ARBA" id="ARBA00022692"/>
    </source>
</evidence>
<dbReference type="Pfam" id="PF25183">
    <property type="entry name" value="OMP_b-brl_4"/>
    <property type="match status" value="1"/>
</dbReference>
<comment type="caution">
    <text evidence="11">The sequence shown here is derived from an EMBL/GenBank/DDBJ whole genome shotgun (WGS) entry which is preliminary data.</text>
</comment>
<dbReference type="InterPro" id="IPR057601">
    <property type="entry name" value="Oar-like_b-barrel"/>
</dbReference>
<feature type="chain" id="PRO_5037641588" description="TonB-dependent transporter Oar-like beta-barrel domain-containing protein" evidence="9">
    <location>
        <begin position="22"/>
        <end position="877"/>
    </location>
</feature>
<evidence type="ECO:0000256" key="7">
    <source>
        <dbReference type="ARBA" id="ARBA00023237"/>
    </source>
</evidence>
<evidence type="ECO:0000313" key="11">
    <source>
        <dbReference type="EMBL" id="GGA79335.1"/>
    </source>
</evidence>
<keyword evidence="3" id="KW-1134">Transmembrane beta strand</keyword>
<evidence type="ECO:0000256" key="1">
    <source>
        <dbReference type="ARBA" id="ARBA00004571"/>
    </source>
</evidence>
<protein>
    <recommendedName>
        <fullName evidence="10">TonB-dependent transporter Oar-like beta-barrel domain-containing protein</fullName>
    </recommendedName>
</protein>
<keyword evidence="5 9" id="KW-0732">Signal</keyword>
<dbReference type="SUPFAM" id="SSF56935">
    <property type="entry name" value="Porins"/>
    <property type="match status" value="1"/>
</dbReference>
<evidence type="ECO:0000256" key="6">
    <source>
        <dbReference type="ARBA" id="ARBA00023136"/>
    </source>
</evidence>
<feature type="domain" description="TonB-dependent transporter Oar-like beta-barrel" evidence="10">
    <location>
        <begin position="294"/>
        <end position="512"/>
    </location>
</feature>
<reference evidence="11" key="1">
    <citation type="journal article" date="2014" name="Int. J. Syst. Evol. Microbiol.">
        <title>Complete genome sequence of Corynebacterium casei LMG S-19264T (=DSM 44701T), isolated from a smear-ripened cheese.</title>
        <authorList>
            <consortium name="US DOE Joint Genome Institute (JGI-PGF)"/>
            <person name="Walter F."/>
            <person name="Albersmeier A."/>
            <person name="Kalinowski J."/>
            <person name="Ruckert C."/>
        </authorList>
    </citation>
    <scope>NUCLEOTIDE SEQUENCE</scope>
    <source>
        <strain evidence="11">CGMCC 1.15447</strain>
    </source>
</reference>
<dbReference type="Gene3D" id="2.40.170.20">
    <property type="entry name" value="TonB-dependent receptor, beta-barrel domain"/>
    <property type="match status" value="1"/>
</dbReference>
<dbReference type="GO" id="GO:0009279">
    <property type="term" value="C:cell outer membrane"/>
    <property type="evidence" value="ECO:0007669"/>
    <property type="project" value="UniProtKB-SubCell"/>
</dbReference>
<evidence type="ECO:0000256" key="8">
    <source>
        <dbReference type="SAM" id="MobiDB-lite"/>
    </source>
</evidence>
<evidence type="ECO:0000256" key="2">
    <source>
        <dbReference type="ARBA" id="ARBA00022448"/>
    </source>
</evidence>
<keyword evidence="6" id="KW-0472">Membrane</keyword>
<keyword evidence="4" id="KW-0812">Transmembrane</keyword>
<dbReference type="PANTHER" id="PTHR30069">
    <property type="entry name" value="TONB-DEPENDENT OUTER MEMBRANE RECEPTOR"/>
    <property type="match status" value="1"/>
</dbReference>
<dbReference type="InterPro" id="IPR008969">
    <property type="entry name" value="CarboxyPept-like_regulatory"/>
</dbReference>
<dbReference type="SUPFAM" id="SSF49464">
    <property type="entry name" value="Carboxypeptidase regulatory domain-like"/>
    <property type="match status" value="1"/>
</dbReference>
<dbReference type="AlphaFoldDB" id="A0A916S385"/>